<dbReference type="Gene3D" id="1.10.1200.80">
    <property type="entry name" value="Putative flavin oxidoreducatase, domain 2"/>
    <property type="match status" value="1"/>
</dbReference>
<dbReference type="Gene3D" id="3.20.20.70">
    <property type="entry name" value="Aldolase class I"/>
    <property type="match status" value="1"/>
</dbReference>
<dbReference type="EMBL" id="LBHB01000001">
    <property type="protein sequence ID" value="KLE35566.1"/>
    <property type="molecule type" value="Genomic_DNA"/>
</dbReference>
<dbReference type="Proteomes" id="UP000053464">
    <property type="component" value="Unassembled WGS sequence"/>
</dbReference>
<evidence type="ECO:0000256" key="8">
    <source>
        <dbReference type="ARBA" id="ARBA00022884"/>
    </source>
</evidence>
<feature type="binding site" evidence="14">
    <location>
        <position position="181"/>
    </location>
    <ligand>
        <name>FMN</name>
        <dbReference type="ChEBI" id="CHEBI:58210"/>
    </ligand>
</feature>
<dbReference type="OrthoDB" id="9764501at2"/>
<dbReference type="PANTHER" id="PTHR45846">
    <property type="entry name" value="TRNA-DIHYDROURIDINE(47) SYNTHASE [NAD(P)(+)]-LIKE"/>
    <property type="match status" value="1"/>
</dbReference>
<sequence>MTTIPAPPALKPIAVGPVTIAEPVVLAPMTGVTDLPFRTLVRRYGSGLNVTEMIASEAAIRETRVSIQKAEWHPTEEPVSMQLVGCDPASMAEAARIQEANGAAIIDINFGCPVRKVVGQFAGSALMREVPLAIKLMEATVQAVKVPVTVKMRMGWDHDSLNAPELARIAQDLGVQLVTVHGRTRNQMYKGSADWRFVRKVKEAVSIPIIVNGDICTIADAAAALEQSGADGLMIGRGAYGKPWLLGQVMHWWCTGESLEGPSFGEQYDTLIEHYHGMLAHYGEDVGVKIARKHLGWYTKGLHGSADFRNKVNFIDDAKVVLDELERFYEPFVTRSPAMSPSREAA</sequence>
<feature type="binding site" evidence="14">
    <location>
        <position position="151"/>
    </location>
    <ligand>
        <name>FMN</name>
        <dbReference type="ChEBI" id="CHEBI:58210"/>
    </ligand>
</feature>
<keyword evidence="3" id="KW-0820">tRNA-binding</keyword>
<proteinExistence type="inferred from homology"/>
<keyword evidence="6 12" id="KW-0819">tRNA processing</keyword>
<dbReference type="SUPFAM" id="SSF51395">
    <property type="entry name" value="FMN-linked oxidoreductases"/>
    <property type="match status" value="1"/>
</dbReference>
<feature type="active site" description="Proton donor" evidence="13">
    <location>
        <position position="112"/>
    </location>
</feature>
<keyword evidence="4 12" id="KW-0285">Flavoprotein</keyword>
<dbReference type="NCBIfam" id="TIGR00737">
    <property type="entry name" value="nifR3_yhdG"/>
    <property type="match status" value="1"/>
</dbReference>
<organism evidence="16 17">
    <name type="scientific">Aurantiacibacter luteus</name>
    <dbReference type="NCBI Taxonomy" id="1581420"/>
    <lineage>
        <taxon>Bacteria</taxon>
        <taxon>Pseudomonadati</taxon>
        <taxon>Pseudomonadota</taxon>
        <taxon>Alphaproteobacteria</taxon>
        <taxon>Sphingomonadales</taxon>
        <taxon>Erythrobacteraceae</taxon>
        <taxon>Aurantiacibacter</taxon>
    </lineage>
</organism>
<dbReference type="InterPro" id="IPR004652">
    <property type="entry name" value="DusB-like"/>
</dbReference>
<keyword evidence="8" id="KW-0694">RNA-binding</keyword>
<evidence type="ECO:0000256" key="4">
    <source>
        <dbReference type="ARBA" id="ARBA00022630"/>
    </source>
</evidence>
<dbReference type="STRING" id="1581420.AAW00_03880"/>
<feature type="binding site" evidence="14">
    <location>
        <position position="82"/>
    </location>
    <ligand>
        <name>FMN</name>
        <dbReference type="ChEBI" id="CHEBI:58210"/>
    </ligand>
</feature>
<dbReference type="PANTHER" id="PTHR45846:SF1">
    <property type="entry name" value="TRNA-DIHYDROURIDINE(47) SYNTHASE [NAD(P)(+)]-LIKE"/>
    <property type="match status" value="1"/>
</dbReference>
<evidence type="ECO:0000256" key="5">
    <source>
        <dbReference type="ARBA" id="ARBA00022643"/>
    </source>
</evidence>
<accession>A0A0G9MXV5</accession>
<comment type="similarity">
    <text evidence="12">Belongs to the dus family.</text>
</comment>
<reference evidence="16 17" key="1">
    <citation type="submission" date="2015-04" db="EMBL/GenBank/DDBJ databases">
        <title>The draft genome sequence of Erythrobacter luteus KA37.</title>
        <authorList>
            <person name="Zhuang L."/>
            <person name="Liu Y."/>
            <person name="Shao Z."/>
        </authorList>
    </citation>
    <scope>NUCLEOTIDE SEQUENCE [LARGE SCALE GENOMIC DNA]</scope>
    <source>
        <strain evidence="16 17">KA37</strain>
    </source>
</reference>
<dbReference type="GO" id="GO:0000049">
    <property type="term" value="F:tRNA binding"/>
    <property type="evidence" value="ECO:0007669"/>
    <property type="project" value="UniProtKB-KW"/>
</dbReference>
<evidence type="ECO:0000256" key="3">
    <source>
        <dbReference type="ARBA" id="ARBA00022555"/>
    </source>
</evidence>
<dbReference type="PROSITE" id="PS01136">
    <property type="entry name" value="UPF0034"/>
    <property type="match status" value="1"/>
</dbReference>
<dbReference type="EC" id="1.3.1.-" evidence="12"/>
<keyword evidence="5 12" id="KW-0288">FMN</keyword>
<dbReference type="InterPro" id="IPR024036">
    <property type="entry name" value="tRNA-dHydroUridine_Synthase_C"/>
</dbReference>
<dbReference type="InterPro" id="IPR013785">
    <property type="entry name" value="Aldolase_TIM"/>
</dbReference>
<comment type="cofactor">
    <cofactor evidence="1 12 14">
        <name>FMN</name>
        <dbReference type="ChEBI" id="CHEBI:58210"/>
    </cofactor>
</comment>
<dbReference type="GO" id="GO:0050660">
    <property type="term" value="F:flavin adenine dinucleotide binding"/>
    <property type="evidence" value="ECO:0007669"/>
    <property type="project" value="InterPro"/>
</dbReference>
<evidence type="ECO:0000256" key="7">
    <source>
        <dbReference type="ARBA" id="ARBA00022857"/>
    </source>
</evidence>
<keyword evidence="14" id="KW-0547">Nucleotide-binding</keyword>
<evidence type="ECO:0000259" key="15">
    <source>
        <dbReference type="Pfam" id="PF01207"/>
    </source>
</evidence>
<dbReference type="AlphaFoldDB" id="A0A0G9MXV5"/>
<comment type="caution">
    <text evidence="16">The sequence shown here is derived from an EMBL/GenBank/DDBJ whole genome shotgun (WGS) entry which is preliminary data.</text>
</comment>
<dbReference type="RefSeq" id="WP_047002969.1">
    <property type="nucleotide sequence ID" value="NZ_LBHB01000001.1"/>
</dbReference>
<comment type="catalytic activity">
    <reaction evidence="10">
        <text>a 5,6-dihydrouridine in tRNA + NADP(+) = a uridine in tRNA + NADPH + H(+)</text>
        <dbReference type="Rhea" id="RHEA:23624"/>
        <dbReference type="Rhea" id="RHEA-COMP:13339"/>
        <dbReference type="Rhea" id="RHEA-COMP:13887"/>
        <dbReference type="ChEBI" id="CHEBI:15378"/>
        <dbReference type="ChEBI" id="CHEBI:57783"/>
        <dbReference type="ChEBI" id="CHEBI:58349"/>
        <dbReference type="ChEBI" id="CHEBI:65315"/>
        <dbReference type="ChEBI" id="CHEBI:74443"/>
    </reaction>
</comment>
<name>A0A0G9MXV5_9SPHN</name>
<evidence type="ECO:0000256" key="9">
    <source>
        <dbReference type="ARBA" id="ARBA00023002"/>
    </source>
</evidence>
<dbReference type="InterPro" id="IPR018517">
    <property type="entry name" value="tRNA_hU_synthase_CS"/>
</dbReference>
<protein>
    <recommendedName>
        <fullName evidence="12">tRNA-dihydrouridine synthase</fullName>
        <ecNumber evidence="12">1.3.1.-</ecNumber>
    </recommendedName>
</protein>
<evidence type="ECO:0000313" key="16">
    <source>
        <dbReference type="EMBL" id="KLE35566.1"/>
    </source>
</evidence>
<evidence type="ECO:0000256" key="12">
    <source>
        <dbReference type="PIRNR" id="PIRNR006621"/>
    </source>
</evidence>
<evidence type="ECO:0000256" key="2">
    <source>
        <dbReference type="ARBA" id="ARBA00002790"/>
    </source>
</evidence>
<evidence type="ECO:0000256" key="14">
    <source>
        <dbReference type="PIRSR" id="PIRSR006621-2"/>
    </source>
</evidence>
<feature type="domain" description="DUS-like FMN-binding" evidence="15">
    <location>
        <begin position="26"/>
        <end position="326"/>
    </location>
</feature>
<dbReference type="PATRIC" id="fig|1581420.6.peg.784"/>
<gene>
    <name evidence="16" type="ORF">AAW00_03880</name>
</gene>
<dbReference type="InterPro" id="IPR001269">
    <property type="entry name" value="DUS_fam"/>
</dbReference>
<comment type="function">
    <text evidence="2 12">Catalyzes the synthesis of 5,6-dihydrouridine (D), a modified base found in the D-loop of most tRNAs, via the reduction of the C5-C6 double bond in target uridines.</text>
</comment>
<dbReference type="InterPro" id="IPR035587">
    <property type="entry name" value="DUS-like_FMN-bd"/>
</dbReference>
<evidence type="ECO:0000313" key="17">
    <source>
        <dbReference type="Proteomes" id="UP000053464"/>
    </source>
</evidence>
<evidence type="ECO:0000256" key="11">
    <source>
        <dbReference type="ARBA" id="ARBA00048802"/>
    </source>
</evidence>
<evidence type="ECO:0000256" key="13">
    <source>
        <dbReference type="PIRSR" id="PIRSR006621-1"/>
    </source>
</evidence>
<evidence type="ECO:0000256" key="6">
    <source>
        <dbReference type="ARBA" id="ARBA00022694"/>
    </source>
</evidence>
<keyword evidence="9 12" id="KW-0560">Oxidoreductase</keyword>
<keyword evidence="7" id="KW-0521">NADP</keyword>
<dbReference type="Pfam" id="PF01207">
    <property type="entry name" value="Dus"/>
    <property type="match status" value="1"/>
</dbReference>
<evidence type="ECO:0000256" key="1">
    <source>
        <dbReference type="ARBA" id="ARBA00001917"/>
    </source>
</evidence>
<dbReference type="PIRSF" id="PIRSF006621">
    <property type="entry name" value="Dus"/>
    <property type="match status" value="1"/>
</dbReference>
<comment type="catalytic activity">
    <reaction evidence="11">
        <text>a 5,6-dihydrouridine in tRNA + NAD(+) = a uridine in tRNA + NADH + H(+)</text>
        <dbReference type="Rhea" id="RHEA:54452"/>
        <dbReference type="Rhea" id="RHEA-COMP:13339"/>
        <dbReference type="Rhea" id="RHEA-COMP:13887"/>
        <dbReference type="ChEBI" id="CHEBI:15378"/>
        <dbReference type="ChEBI" id="CHEBI:57540"/>
        <dbReference type="ChEBI" id="CHEBI:57945"/>
        <dbReference type="ChEBI" id="CHEBI:65315"/>
        <dbReference type="ChEBI" id="CHEBI:74443"/>
    </reaction>
</comment>
<dbReference type="CDD" id="cd02801">
    <property type="entry name" value="DUS_like_FMN"/>
    <property type="match status" value="1"/>
</dbReference>
<evidence type="ECO:0000256" key="10">
    <source>
        <dbReference type="ARBA" id="ARBA00048205"/>
    </source>
</evidence>
<keyword evidence="17" id="KW-1185">Reference proteome</keyword>
<feature type="binding site" evidence="14">
    <location>
        <begin position="236"/>
        <end position="237"/>
    </location>
    <ligand>
        <name>FMN</name>
        <dbReference type="ChEBI" id="CHEBI:58210"/>
    </ligand>
</feature>
<dbReference type="GO" id="GO:0017150">
    <property type="term" value="F:tRNA dihydrouridine synthase activity"/>
    <property type="evidence" value="ECO:0007669"/>
    <property type="project" value="InterPro"/>
</dbReference>